<dbReference type="AlphaFoldDB" id="A0A9X3MUC7"/>
<feature type="transmembrane region" description="Helical" evidence="5">
    <location>
        <begin position="263"/>
        <end position="284"/>
    </location>
</feature>
<dbReference type="Proteomes" id="UP001149140">
    <property type="component" value="Unassembled WGS sequence"/>
</dbReference>
<feature type="transmembrane region" description="Helical" evidence="5">
    <location>
        <begin position="228"/>
        <end position="251"/>
    </location>
</feature>
<dbReference type="InterPro" id="IPR050327">
    <property type="entry name" value="Proton-linked_MCT"/>
</dbReference>
<keyword evidence="8" id="KW-1185">Reference proteome</keyword>
<comment type="subcellular location">
    <subcellularLocation>
        <location evidence="1">Cell membrane</location>
        <topology evidence="1">Multi-pass membrane protein</topology>
    </subcellularLocation>
</comment>
<feature type="transmembrane region" description="Helical" evidence="5">
    <location>
        <begin position="136"/>
        <end position="157"/>
    </location>
</feature>
<evidence type="ECO:0000256" key="5">
    <source>
        <dbReference type="SAM" id="Phobius"/>
    </source>
</evidence>
<proteinExistence type="predicted"/>
<dbReference type="GO" id="GO:0022857">
    <property type="term" value="F:transmembrane transporter activity"/>
    <property type="evidence" value="ECO:0007669"/>
    <property type="project" value="InterPro"/>
</dbReference>
<comment type="caution">
    <text evidence="7">The sequence shown here is derived from an EMBL/GenBank/DDBJ whole genome shotgun (WGS) entry which is preliminary data.</text>
</comment>
<evidence type="ECO:0000256" key="3">
    <source>
        <dbReference type="ARBA" id="ARBA00022989"/>
    </source>
</evidence>
<feature type="domain" description="Major facilitator superfamily (MFS) profile" evidence="6">
    <location>
        <begin position="11"/>
        <end position="409"/>
    </location>
</feature>
<accession>A0A9X3MUC7</accession>
<feature type="transmembrane region" description="Helical" evidence="5">
    <location>
        <begin position="103"/>
        <end position="124"/>
    </location>
</feature>
<feature type="transmembrane region" description="Helical" evidence="5">
    <location>
        <begin position="78"/>
        <end position="97"/>
    </location>
</feature>
<reference evidence="7" key="1">
    <citation type="submission" date="2022-10" db="EMBL/GenBank/DDBJ databases">
        <title>The WGS of Solirubrobacter ginsenosidimutans DSM 21036.</title>
        <authorList>
            <person name="Jiang Z."/>
        </authorList>
    </citation>
    <scope>NUCLEOTIDE SEQUENCE</scope>
    <source>
        <strain evidence="7">DSM 21036</strain>
    </source>
</reference>
<feature type="transmembrane region" description="Helical" evidence="5">
    <location>
        <begin position="353"/>
        <end position="371"/>
    </location>
</feature>
<dbReference type="SUPFAM" id="SSF103473">
    <property type="entry name" value="MFS general substrate transporter"/>
    <property type="match status" value="1"/>
</dbReference>
<feature type="transmembrane region" description="Helical" evidence="5">
    <location>
        <begin position="383"/>
        <end position="402"/>
    </location>
</feature>
<dbReference type="InterPro" id="IPR011701">
    <property type="entry name" value="MFS"/>
</dbReference>
<evidence type="ECO:0000313" key="8">
    <source>
        <dbReference type="Proteomes" id="UP001149140"/>
    </source>
</evidence>
<dbReference type="RefSeq" id="WP_270041922.1">
    <property type="nucleotide sequence ID" value="NZ_JAPDOD010000020.1"/>
</dbReference>
<evidence type="ECO:0000256" key="2">
    <source>
        <dbReference type="ARBA" id="ARBA00022692"/>
    </source>
</evidence>
<dbReference type="EMBL" id="JAPDOD010000020">
    <property type="protein sequence ID" value="MDA0162685.1"/>
    <property type="molecule type" value="Genomic_DNA"/>
</dbReference>
<dbReference type="GO" id="GO:0005886">
    <property type="term" value="C:plasma membrane"/>
    <property type="evidence" value="ECO:0007669"/>
    <property type="project" value="UniProtKB-SubCell"/>
</dbReference>
<protein>
    <submittedName>
        <fullName evidence="7">MFS transporter</fullName>
    </submittedName>
</protein>
<dbReference type="PANTHER" id="PTHR11360">
    <property type="entry name" value="MONOCARBOXYLATE TRANSPORTER"/>
    <property type="match status" value="1"/>
</dbReference>
<dbReference type="InterPro" id="IPR020846">
    <property type="entry name" value="MFS_dom"/>
</dbReference>
<dbReference type="Gene3D" id="1.20.1250.20">
    <property type="entry name" value="MFS general substrate transporter like domains"/>
    <property type="match status" value="2"/>
</dbReference>
<dbReference type="Pfam" id="PF07690">
    <property type="entry name" value="MFS_1"/>
    <property type="match status" value="1"/>
</dbReference>
<keyword evidence="2 5" id="KW-0812">Transmembrane</keyword>
<feature type="transmembrane region" description="Helical" evidence="5">
    <location>
        <begin position="43"/>
        <end position="66"/>
    </location>
</feature>
<evidence type="ECO:0000259" key="6">
    <source>
        <dbReference type="PROSITE" id="PS50850"/>
    </source>
</evidence>
<keyword evidence="4 5" id="KW-0472">Membrane</keyword>
<evidence type="ECO:0000313" key="7">
    <source>
        <dbReference type="EMBL" id="MDA0162685.1"/>
    </source>
</evidence>
<dbReference type="CDD" id="cd17355">
    <property type="entry name" value="MFS_YcxA_like"/>
    <property type="match status" value="1"/>
</dbReference>
<sequence length="422" mass="44299">MRSRRVHYGWVVAGAGFTALLASAAFRAVPGVLMVPLQDEFGWSRATISAAVAINLVVFGLSGPFSAALVERVGLRRVVTVALALIAASAGLTVFVTHPWQLYLLWGVVTGAATGAVAPVLAAMIATRWFHARRGLVVGLLTAANSTGQLIFLPLMSHIEMEGWKWVMIVPGGAALLALPVAGLLLRDRPSDLGLPPYGSDVIEPARPGANAGNAVAILREAMRTGTFWALAASFFVCGATTVGLIAVHFIPAAHDHGMPATTAASMLAAMGILDIAGTTASGWLTDRTDPRRLLFWYYALRGLSLVLLSNALATQSYTLVLFVAFYGLDWIATVPPTVAITARRFGPEKSSVVFGWVFTFHQLGGAAAAYGAGLVRGWQGDYLPVFIASGVLCAIAAVIVLRIPPMRPTPAPLPATAPATP</sequence>
<name>A0A9X3MUC7_9ACTN</name>
<dbReference type="InterPro" id="IPR036259">
    <property type="entry name" value="MFS_trans_sf"/>
</dbReference>
<feature type="transmembrane region" description="Helical" evidence="5">
    <location>
        <begin position="163"/>
        <end position="186"/>
    </location>
</feature>
<evidence type="ECO:0000256" key="4">
    <source>
        <dbReference type="ARBA" id="ARBA00023136"/>
    </source>
</evidence>
<dbReference type="PROSITE" id="PS50850">
    <property type="entry name" value="MFS"/>
    <property type="match status" value="1"/>
</dbReference>
<keyword evidence="3 5" id="KW-1133">Transmembrane helix</keyword>
<organism evidence="7 8">
    <name type="scientific">Solirubrobacter ginsenosidimutans</name>
    <dbReference type="NCBI Taxonomy" id="490573"/>
    <lineage>
        <taxon>Bacteria</taxon>
        <taxon>Bacillati</taxon>
        <taxon>Actinomycetota</taxon>
        <taxon>Thermoleophilia</taxon>
        <taxon>Solirubrobacterales</taxon>
        <taxon>Solirubrobacteraceae</taxon>
        <taxon>Solirubrobacter</taxon>
    </lineage>
</organism>
<gene>
    <name evidence="7" type="ORF">OM076_20605</name>
</gene>
<evidence type="ECO:0000256" key="1">
    <source>
        <dbReference type="ARBA" id="ARBA00004651"/>
    </source>
</evidence>
<dbReference type="PANTHER" id="PTHR11360:SF284">
    <property type="entry name" value="EG:103B4.3 PROTEIN-RELATED"/>
    <property type="match status" value="1"/>
</dbReference>